<dbReference type="RefSeq" id="WP_280321153.1">
    <property type="nucleotide sequence ID" value="NZ_CP118605.1"/>
</dbReference>
<organism evidence="2 3">
    <name type="scientific">Microbulbifer bruguierae</name>
    <dbReference type="NCBI Taxonomy" id="3029061"/>
    <lineage>
        <taxon>Bacteria</taxon>
        <taxon>Pseudomonadati</taxon>
        <taxon>Pseudomonadota</taxon>
        <taxon>Gammaproteobacteria</taxon>
        <taxon>Cellvibrionales</taxon>
        <taxon>Microbulbiferaceae</taxon>
        <taxon>Microbulbifer</taxon>
    </lineage>
</organism>
<evidence type="ECO:0000313" key="3">
    <source>
        <dbReference type="Proteomes" id="UP001236500"/>
    </source>
</evidence>
<feature type="domain" description="RES" evidence="1">
    <location>
        <begin position="69"/>
        <end position="222"/>
    </location>
</feature>
<name>A0ABY8NEF7_9GAMM</name>
<dbReference type="EMBL" id="CP118605">
    <property type="protein sequence ID" value="WGL17303.1"/>
    <property type="molecule type" value="Genomic_DNA"/>
</dbReference>
<accession>A0ABY8NEF7</accession>
<proteinExistence type="predicted"/>
<keyword evidence="3" id="KW-1185">Reference proteome</keyword>
<sequence>MIDLREKIRHSATRLIGRLYRIIESQEEVATRSLVDNLHKQEILEKLLEQSKPARLPGSEHLHYLLATPFRYPPLPWGSRFGRCAEAGIFYGSKSIDTVLAEAAYYRLLFLNDMQPSPNIAVTSYHQVFSAKYCADPGVRLQAEPWRTFWPQITHLRDYTFCQDLGNQLRSCGIQGIETFSARALCAGVGGESNNNGLVTERQQGVNVAIFEPEALLKRPPTIEAEVTAEATHSSVHFLIKSGSGLESRRFFSEDFLDAGSLPLPAG</sequence>
<evidence type="ECO:0000259" key="1">
    <source>
        <dbReference type="SMART" id="SM00953"/>
    </source>
</evidence>
<dbReference type="InterPro" id="IPR014914">
    <property type="entry name" value="RES_dom"/>
</dbReference>
<protein>
    <submittedName>
        <fullName evidence="2">RES family NAD+ phosphorylase</fullName>
    </submittedName>
</protein>
<dbReference type="Pfam" id="PF08808">
    <property type="entry name" value="RES"/>
    <property type="match status" value="1"/>
</dbReference>
<dbReference type="SMART" id="SM00953">
    <property type="entry name" value="RES"/>
    <property type="match status" value="1"/>
</dbReference>
<reference evidence="2 3" key="1">
    <citation type="submission" date="2023-02" db="EMBL/GenBank/DDBJ databases">
        <title>Description and genomic characterization of Microbulbifer bruguierae sp. nov., isolated from the sediment of mangrove plant Bruguiera sexangula.</title>
        <authorList>
            <person name="Long M."/>
        </authorList>
    </citation>
    <scope>NUCLEOTIDE SEQUENCE [LARGE SCALE GENOMIC DNA]</scope>
    <source>
        <strain evidence="2 3">H12</strain>
    </source>
</reference>
<gene>
    <name evidence="2" type="ORF">PVT68_03135</name>
</gene>
<evidence type="ECO:0000313" key="2">
    <source>
        <dbReference type="EMBL" id="WGL17303.1"/>
    </source>
</evidence>
<dbReference type="Proteomes" id="UP001236500">
    <property type="component" value="Chromosome"/>
</dbReference>